<dbReference type="PROSITE" id="PS51257">
    <property type="entry name" value="PROKAR_LIPOPROTEIN"/>
    <property type="match status" value="1"/>
</dbReference>
<protein>
    <submittedName>
        <fullName evidence="7">Ubiquinone biosynthesis monooxygenase COQ6, mitochondrial</fullName>
    </submittedName>
</protein>
<dbReference type="InParanoid" id="A0A2K1QL92"/>
<dbReference type="STRING" id="2082308.A0A2K1QL92"/>
<dbReference type="Pfam" id="PF01494">
    <property type="entry name" value="FAD_binding_3"/>
    <property type="match status" value="1"/>
</dbReference>
<evidence type="ECO:0000259" key="6">
    <source>
        <dbReference type="Pfam" id="PF01494"/>
    </source>
</evidence>
<evidence type="ECO:0000256" key="3">
    <source>
        <dbReference type="ARBA" id="ARBA00022827"/>
    </source>
</evidence>
<keyword evidence="5 7" id="KW-0503">Monooxygenase</keyword>
<evidence type="ECO:0000256" key="4">
    <source>
        <dbReference type="ARBA" id="ARBA00023002"/>
    </source>
</evidence>
<keyword evidence="3" id="KW-0274">FAD</keyword>
<dbReference type="SUPFAM" id="SSF54373">
    <property type="entry name" value="FAD-linked reductases, C-terminal domain"/>
    <property type="match status" value="1"/>
</dbReference>
<reference evidence="7 8" key="1">
    <citation type="submission" date="2017-06" db="EMBL/GenBank/DDBJ databases">
        <title>Draft genome sequence of a variant of Elsinoe murrayae.</title>
        <authorList>
            <person name="Cheng Q."/>
        </authorList>
    </citation>
    <scope>NUCLEOTIDE SEQUENCE [LARGE SCALE GENOMIC DNA]</scope>
    <source>
        <strain evidence="7 8">CQ-2017a</strain>
    </source>
</reference>
<gene>
    <name evidence="7" type="ORF">CAC42_4337</name>
</gene>
<dbReference type="GO" id="GO:0071949">
    <property type="term" value="F:FAD binding"/>
    <property type="evidence" value="ECO:0007669"/>
    <property type="project" value="InterPro"/>
</dbReference>
<keyword evidence="2" id="KW-0285">Flavoprotein</keyword>
<dbReference type="EMBL" id="NKHZ01000060">
    <property type="protein sequence ID" value="PNS15936.1"/>
    <property type="molecule type" value="Genomic_DNA"/>
</dbReference>
<dbReference type="SUPFAM" id="SSF51905">
    <property type="entry name" value="FAD/NAD(P)-binding domain"/>
    <property type="match status" value="1"/>
</dbReference>
<dbReference type="Gene3D" id="3.50.50.60">
    <property type="entry name" value="FAD/NAD(P)-binding domain"/>
    <property type="match status" value="1"/>
</dbReference>
<dbReference type="PRINTS" id="PR00420">
    <property type="entry name" value="RNGMNOXGNASE"/>
</dbReference>
<dbReference type="InterPro" id="IPR036188">
    <property type="entry name" value="FAD/NAD-bd_sf"/>
</dbReference>
<name>A0A2K1QL92_9PEZI</name>
<feature type="domain" description="FAD-binding" evidence="6">
    <location>
        <begin position="2"/>
        <end position="349"/>
    </location>
</feature>
<dbReference type="InterPro" id="IPR050493">
    <property type="entry name" value="FAD-dep_Monooxygenase_BioMet"/>
</dbReference>
<evidence type="ECO:0000313" key="7">
    <source>
        <dbReference type="EMBL" id="PNS15936.1"/>
    </source>
</evidence>
<dbReference type="OrthoDB" id="16820at2759"/>
<dbReference type="PANTHER" id="PTHR13789:SF236">
    <property type="entry name" value="MONOOXYGENASE, PUTATIVE (AFU_ORTHOLOGUE AFUA_6G12060)-RELATED"/>
    <property type="match status" value="1"/>
</dbReference>
<keyword evidence="8" id="KW-1185">Reference proteome</keyword>
<evidence type="ECO:0000313" key="8">
    <source>
        <dbReference type="Proteomes" id="UP000243797"/>
    </source>
</evidence>
<dbReference type="InterPro" id="IPR002938">
    <property type="entry name" value="FAD-bd"/>
</dbReference>
<evidence type="ECO:0000256" key="2">
    <source>
        <dbReference type="ARBA" id="ARBA00022630"/>
    </source>
</evidence>
<keyword evidence="4" id="KW-0560">Oxidoreductase</keyword>
<sequence length="419" mass="46492">MKVIIVGAGLGGLGCAIACRRRGFEVVVYEQVKEFARLGDSIGFGPNSARLFRRWGVYPEMEAISSKATEVQIFNYDSSDNCLGVDREISLGESKYGCRGLIGHRGDYHLILDRYAKSIGVTIHMATSIASYDQHKPSITTTSGVEDTADVIICAEGVKSLGRFVVLGHEDKPQHSGYAVYRGFMPASLLRDDPVAGKFLANGDSMRLFLAPDMHGFVVTLRDGQEVNAVLTHKDQADVEESWSAPGRKEDVLKLLEKWDPAVRRVWELMPSCIDWKLVFRPCLDKWVSDSGKIALMGDAAHPFLPTSTQGASQAVEDGATIAVCLERCGGDVETALRTYFEIRHDYVADAQATGIKQRETWHNLHEKESGAFKEAFDINAVSQSNYYLWEGDAEKTAEDKWDELSERIRKERKVGVAM</sequence>
<evidence type="ECO:0000256" key="1">
    <source>
        <dbReference type="ARBA" id="ARBA00007992"/>
    </source>
</evidence>
<comment type="similarity">
    <text evidence="1">Belongs to the paxM FAD-dependent monooxygenase family.</text>
</comment>
<organism evidence="7 8">
    <name type="scientific">Sphaceloma murrayae</name>
    <dbReference type="NCBI Taxonomy" id="2082308"/>
    <lineage>
        <taxon>Eukaryota</taxon>
        <taxon>Fungi</taxon>
        <taxon>Dikarya</taxon>
        <taxon>Ascomycota</taxon>
        <taxon>Pezizomycotina</taxon>
        <taxon>Dothideomycetes</taxon>
        <taxon>Dothideomycetidae</taxon>
        <taxon>Myriangiales</taxon>
        <taxon>Elsinoaceae</taxon>
        <taxon>Sphaceloma</taxon>
    </lineage>
</organism>
<dbReference type="GO" id="GO:0004497">
    <property type="term" value="F:monooxygenase activity"/>
    <property type="evidence" value="ECO:0007669"/>
    <property type="project" value="UniProtKB-KW"/>
</dbReference>
<comment type="caution">
    <text evidence="7">The sequence shown here is derived from an EMBL/GenBank/DDBJ whole genome shotgun (WGS) entry which is preliminary data.</text>
</comment>
<dbReference type="Proteomes" id="UP000243797">
    <property type="component" value="Unassembled WGS sequence"/>
</dbReference>
<evidence type="ECO:0000256" key="5">
    <source>
        <dbReference type="ARBA" id="ARBA00023033"/>
    </source>
</evidence>
<dbReference type="PANTHER" id="PTHR13789">
    <property type="entry name" value="MONOOXYGENASE"/>
    <property type="match status" value="1"/>
</dbReference>
<dbReference type="AlphaFoldDB" id="A0A2K1QL92"/>
<accession>A0A2K1QL92</accession>
<proteinExistence type="inferred from homology"/>
<keyword evidence="7" id="KW-0830">Ubiquinone</keyword>